<sequence length="97" mass="10475">MLSSWSIGFATIALAIVVYRFVKFVTRPALRLPPGPRPWPVIGNLPHLGPVPHHAIAALAKVYGPIMHLKLGMVDVVVAASATVAEQFLKVEDAQEN</sequence>
<dbReference type="InterPro" id="IPR001128">
    <property type="entry name" value="Cyt_P450"/>
</dbReference>
<proteinExistence type="predicted"/>
<keyword evidence="2" id="KW-0560">Oxidoreductase</keyword>
<gene>
    <name evidence="2" type="primary">F3'H_4</name>
    <name evidence="2" type="ORF">PIB30_056995</name>
</gene>
<dbReference type="EC" id="1.14.14.82" evidence="2"/>
<evidence type="ECO:0000313" key="2">
    <source>
        <dbReference type="EMBL" id="MED6173196.1"/>
    </source>
</evidence>
<dbReference type="GO" id="GO:0016711">
    <property type="term" value="F:flavonoid 3'-monooxygenase activity"/>
    <property type="evidence" value="ECO:0007669"/>
    <property type="project" value="UniProtKB-EC"/>
</dbReference>
<feature type="transmembrane region" description="Helical" evidence="1">
    <location>
        <begin position="6"/>
        <end position="22"/>
    </location>
</feature>
<dbReference type="Pfam" id="PF00067">
    <property type="entry name" value="p450"/>
    <property type="match status" value="1"/>
</dbReference>
<accession>A0ABU6VIW0</accession>
<keyword evidence="3" id="KW-1185">Reference proteome</keyword>
<dbReference type="Proteomes" id="UP001341840">
    <property type="component" value="Unassembled WGS sequence"/>
</dbReference>
<dbReference type="EMBL" id="JASCZI010151496">
    <property type="protein sequence ID" value="MED6173196.1"/>
    <property type="molecule type" value="Genomic_DNA"/>
</dbReference>
<dbReference type="SUPFAM" id="SSF48264">
    <property type="entry name" value="Cytochrome P450"/>
    <property type="match status" value="1"/>
</dbReference>
<keyword evidence="1" id="KW-0472">Membrane</keyword>
<comment type="caution">
    <text evidence="2">The sequence shown here is derived from an EMBL/GenBank/DDBJ whole genome shotgun (WGS) entry which is preliminary data.</text>
</comment>
<protein>
    <submittedName>
        <fullName evidence="2">Cytochrome P450</fullName>
        <ecNumber evidence="2">1.14.14.82</ecNumber>
    </submittedName>
</protein>
<dbReference type="Gene3D" id="1.10.630.10">
    <property type="entry name" value="Cytochrome P450"/>
    <property type="match status" value="1"/>
</dbReference>
<evidence type="ECO:0000256" key="1">
    <source>
        <dbReference type="SAM" id="Phobius"/>
    </source>
</evidence>
<evidence type="ECO:0000313" key="3">
    <source>
        <dbReference type="Proteomes" id="UP001341840"/>
    </source>
</evidence>
<dbReference type="PANTHER" id="PTHR24299">
    <property type="entry name" value="CYTOCHROME P450 FAMILY 1"/>
    <property type="match status" value="1"/>
</dbReference>
<dbReference type="PANTHER" id="PTHR24299:SF31">
    <property type="entry name" value="FLAVONOID 3',5'-HYDROXYLASE 2-LIKE"/>
    <property type="match status" value="1"/>
</dbReference>
<dbReference type="InterPro" id="IPR036396">
    <property type="entry name" value="Cyt_P450_sf"/>
</dbReference>
<keyword evidence="1" id="KW-1133">Transmembrane helix</keyword>
<keyword evidence="1" id="KW-0812">Transmembrane</keyword>
<name>A0ABU6VIW0_9FABA</name>
<reference evidence="2 3" key="1">
    <citation type="journal article" date="2023" name="Plants (Basel)">
        <title>Bridging the Gap: Combining Genomics and Transcriptomics Approaches to Understand Stylosanthes scabra, an Orphan Legume from the Brazilian Caatinga.</title>
        <authorList>
            <person name="Ferreira-Neto J.R.C."/>
            <person name="da Silva M.D."/>
            <person name="Binneck E."/>
            <person name="de Melo N.F."/>
            <person name="da Silva R.H."/>
            <person name="de Melo A.L.T.M."/>
            <person name="Pandolfi V."/>
            <person name="Bustamante F.O."/>
            <person name="Brasileiro-Vidal A.C."/>
            <person name="Benko-Iseppon A.M."/>
        </authorList>
    </citation>
    <scope>NUCLEOTIDE SEQUENCE [LARGE SCALE GENOMIC DNA]</scope>
    <source>
        <tissue evidence="2">Leaves</tissue>
    </source>
</reference>
<organism evidence="2 3">
    <name type="scientific">Stylosanthes scabra</name>
    <dbReference type="NCBI Taxonomy" id="79078"/>
    <lineage>
        <taxon>Eukaryota</taxon>
        <taxon>Viridiplantae</taxon>
        <taxon>Streptophyta</taxon>
        <taxon>Embryophyta</taxon>
        <taxon>Tracheophyta</taxon>
        <taxon>Spermatophyta</taxon>
        <taxon>Magnoliopsida</taxon>
        <taxon>eudicotyledons</taxon>
        <taxon>Gunneridae</taxon>
        <taxon>Pentapetalae</taxon>
        <taxon>rosids</taxon>
        <taxon>fabids</taxon>
        <taxon>Fabales</taxon>
        <taxon>Fabaceae</taxon>
        <taxon>Papilionoideae</taxon>
        <taxon>50 kb inversion clade</taxon>
        <taxon>dalbergioids sensu lato</taxon>
        <taxon>Dalbergieae</taxon>
        <taxon>Pterocarpus clade</taxon>
        <taxon>Stylosanthes</taxon>
    </lineage>
</organism>